<protein>
    <submittedName>
        <fullName evidence="1">Uncharacterized protein</fullName>
    </submittedName>
</protein>
<dbReference type="EMBL" id="RCHS01002064">
    <property type="protein sequence ID" value="RMX49732.1"/>
    <property type="molecule type" value="Genomic_DNA"/>
</dbReference>
<name>A0A3M6U7Q4_POCDA</name>
<organism evidence="1 2">
    <name type="scientific">Pocillopora damicornis</name>
    <name type="common">Cauliflower coral</name>
    <name type="synonym">Millepora damicornis</name>
    <dbReference type="NCBI Taxonomy" id="46731"/>
    <lineage>
        <taxon>Eukaryota</taxon>
        <taxon>Metazoa</taxon>
        <taxon>Cnidaria</taxon>
        <taxon>Anthozoa</taxon>
        <taxon>Hexacorallia</taxon>
        <taxon>Scleractinia</taxon>
        <taxon>Astrocoeniina</taxon>
        <taxon>Pocilloporidae</taxon>
        <taxon>Pocillopora</taxon>
    </lineage>
</organism>
<dbReference type="Proteomes" id="UP000275408">
    <property type="component" value="Unassembled WGS sequence"/>
</dbReference>
<proteinExistence type="predicted"/>
<dbReference type="AlphaFoldDB" id="A0A3M6U7Q4"/>
<keyword evidence="2" id="KW-1185">Reference proteome</keyword>
<evidence type="ECO:0000313" key="1">
    <source>
        <dbReference type="EMBL" id="RMX49732.1"/>
    </source>
</evidence>
<reference evidence="1 2" key="1">
    <citation type="journal article" date="2018" name="Sci. Rep.">
        <title>Comparative analysis of the Pocillopora damicornis genome highlights role of immune system in coral evolution.</title>
        <authorList>
            <person name="Cunning R."/>
            <person name="Bay R.A."/>
            <person name="Gillette P."/>
            <person name="Baker A.C."/>
            <person name="Traylor-Knowles N."/>
        </authorList>
    </citation>
    <scope>NUCLEOTIDE SEQUENCE [LARGE SCALE GENOMIC DNA]</scope>
    <source>
        <strain evidence="1">RSMAS</strain>
        <tissue evidence="1">Whole animal</tissue>
    </source>
</reference>
<gene>
    <name evidence="1" type="ORF">pdam_00008602</name>
</gene>
<feature type="non-terminal residue" evidence="1">
    <location>
        <position position="137"/>
    </location>
</feature>
<comment type="caution">
    <text evidence="1">The sequence shown here is derived from an EMBL/GenBank/DDBJ whole genome shotgun (WGS) entry which is preliminary data.</text>
</comment>
<evidence type="ECO:0000313" key="2">
    <source>
        <dbReference type="Proteomes" id="UP000275408"/>
    </source>
</evidence>
<sequence>MSKDNGSFWSVEVSTQHKHRKFNRKLKGKLWNLGIKPTKARFFGLKINRRTLTSHCGTGGKFFWLVVLLMSLKGKTLQNPTYLLMASEEKNTGNNLTQQVVPQFYPSNHQHIHDLAVQRESPKVRLEIDCTVPKPSR</sequence>
<accession>A0A3M6U7Q4</accession>